<proteinExistence type="predicted"/>
<evidence type="ECO:0000313" key="4">
    <source>
        <dbReference type="EMBL" id="CAL1161675.1"/>
    </source>
</evidence>
<evidence type="ECO:0000256" key="1">
    <source>
        <dbReference type="SAM" id="MobiDB-lite"/>
    </source>
</evidence>
<dbReference type="InterPro" id="IPR002048">
    <property type="entry name" value="EF_hand_dom"/>
</dbReference>
<dbReference type="EMBL" id="CAMXCT030004238">
    <property type="protein sequence ID" value="CAL4795612.1"/>
    <property type="molecule type" value="Genomic_DNA"/>
</dbReference>
<sequence length="204" mass="23314">RRSVYLEILNSPFQVRRLQQTVKLHLEDIRTIFDLLDLDGAGTVDFEEFCESLDWISKPVTGRRLLKVDLGVKLVSSKVQQGVVDAKKDFQSFCRRFDRQQKVLMARFDEYQSFDLGGPSLGYRARFRSRSLSNISRASSTWSNISRASSTWSSESSTALGRPAGRGRRDRSMDCSERSMDSLGLLSRNTSEESFPLRKEVEVE</sequence>
<feature type="compositionally biased region" description="Basic and acidic residues" evidence="1">
    <location>
        <begin position="195"/>
        <end position="204"/>
    </location>
</feature>
<dbReference type="InterPro" id="IPR011992">
    <property type="entry name" value="EF-hand-dom_pair"/>
</dbReference>
<accession>A0A9P1DDJ3</accession>
<dbReference type="PROSITE" id="PS50222">
    <property type="entry name" value="EF_HAND_2"/>
    <property type="match status" value="1"/>
</dbReference>
<dbReference type="Proteomes" id="UP001152797">
    <property type="component" value="Unassembled WGS sequence"/>
</dbReference>
<protein>
    <submittedName>
        <fullName evidence="5">EF-hand domain-containing protein</fullName>
    </submittedName>
</protein>
<feature type="region of interest" description="Disordered" evidence="1">
    <location>
        <begin position="154"/>
        <end position="204"/>
    </location>
</feature>
<feature type="compositionally biased region" description="Basic and acidic residues" evidence="1">
    <location>
        <begin position="170"/>
        <end position="180"/>
    </location>
</feature>
<name>A0A9P1DDJ3_9DINO</name>
<organism evidence="3">
    <name type="scientific">Cladocopium goreaui</name>
    <dbReference type="NCBI Taxonomy" id="2562237"/>
    <lineage>
        <taxon>Eukaryota</taxon>
        <taxon>Sar</taxon>
        <taxon>Alveolata</taxon>
        <taxon>Dinophyceae</taxon>
        <taxon>Suessiales</taxon>
        <taxon>Symbiodiniaceae</taxon>
        <taxon>Cladocopium</taxon>
    </lineage>
</organism>
<evidence type="ECO:0000313" key="5">
    <source>
        <dbReference type="EMBL" id="CAL4795612.1"/>
    </source>
</evidence>
<gene>
    <name evidence="3" type="ORF">C1SCF055_LOCUS33753</name>
</gene>
<dbReference type="EMBL" id="CAMXCT010004238">
    <property type="protein sequence ID" value="CAI4008300.1"/>
    <property type="molecule type" value="Genomic_DNA"/>
</dbReference>
<keyword evidence="6" id="KW-1185">Reference proteome</keyword>
<evidence type="ECO:0000259" key="2">
    <source>
        <dbReference type="PROSITE" id="PS50222"/>
    </source>
</evidence>
<reference evidence="4" key="2">
    <citation type="submission" date="2024-04" db="EMBL/GenBank/DDBJ databases">
        <authorList>
            <person name="Chen Y."/>
            <person name="Shah S."/>
            <person name="Dougan E. K."/>
            <person name="Thang M."/>
            <person name="Chan C."/>
        </authorList>
    </citation>
    <scope>NUCLEOTIDE SEQUENCE [LARGE SCALE GENOMIC DNA]</scope>
</reference>
<reference evidence="3" key="1">
    <citation type="submission" date="2022-10" db="EMBL/GenBank/DDBJ databases">
        <authorList>
            <person name="Chen Y."/>
            <person name="Dougan E. K."/>
            <person name="Chan C."/>
            <person name="Rhodes N."/>
            <person name="Thang M."/>
        </authorList>
    </citation>
    <scope>NUCLEOTIDE SEQUENCE</scope>
</reference>
<dbReference type="SUPFAM" id="SSF47473">
    <property type="entry name" value="EF-hand"/>
    <property type="match status" value="1"/>
</dbReference>
<evidence type="ECO:0000313" key="6">
    <source>
        <dbReference type="Proteomes" id="UP001152797"/>
    </source>
</evidence>
<comment type="caution">
    <text evidence="3">The sequence shown here is derived from an EMBL/GenBank/DDBJ whole genome shotgun (WGS) entry which is preliminary data.</text>
</comment>
<feature type="domain" description="EF-hand" evidence="2">
    <location>
        <begin position="24"/>
        <end position="59"/>
    </location>
</feature>
<dbReference type="OrthoDB" id="444240at2759"/>
<feature type="non-terminal residue" evidence="3">
    <location>
        <position position="204"/>
    </location>
</feature>
<dbReference type="AlphaFoldDB" id="A0A9P1DDJ3"/>
<feature type="non-terminal residue" evidence="3">
    <location>
        <position position="1"/>
    </location>
</feature>
<evidence type="ECO:0000313" key="3">
    <source>
        <dbReference type="EMBL" id="CAI4008300.1"/>
    </source>
</evidence>
<dbReference type="GO" id="GO:0005509">
    <property type="term" value="F:calcium ion binding"/>
    <property type="evidence" value="ECO:0007669"/>
    <property type="project" value="InterPro"/>
</dbReference>
<dbReference type="Gene3D" id="1.10.238.10">
    <property type="entry name" value="EF-hand"/>
    <property type="match status" value="1"/>
</dbReference>
<dbReference type="EMBL" id="CAMXCT020004238">
    <property type="protein sequence ID" value="CAL1161675.1"/>
    <property type="molecule type" value="Genomic_DNA"/>
</dbReference>